<feature type="domain" description="Spore germination GerAC-like C-terminal" evidence="8">
    <location>
        <begin position="217"/>
        <end position="377"/>
    </location>
</feature>
<sequence length="393" mass="44719">MLKRNIKESIKVKKMIRKLGKLLIIGMCVLLTSCWDSRDINKKAITLSVGVDYVKDNIQFSGEIANITSSKDSEKAEGSNVYKMAGSGENFEEARKSNDSLKSFPGFLGAVRVVVFAKNYAKEGIEPYLNRINHLYDYRKTVLTVVSREPTRELFNIKVEKDISVGLLIENIIEHVVGKGEGLYPVAGELLSDIELGTVGYLLPYIGIEEDSIKYLGLVVMKNSKLISIIDIKNTGGIMYILAEEPKIVQVINRSQNGKNNISFRTFVKKRNIEADYVDGKVTINIDLDLKAQLRYQYFMEPISDKYIKKLEDIISEKAKNDIESIIKKAQSEFQCDIFGFARHFRAKRPKIYKKINWQEAFTKANVNVNVKTKIINKSLTDPNPKRNVKWNN</sequence>
<dbReference type="InterPro" id="IPR038501">
    <property type="entry name" value="Spore_GerAC_C_sf"/>
</dbReference>
<dbReference type="GO" id="GO:0016020">
    <property type="term" value="C:membrane"/>
    <property type="evidence" value="ECO:0007669"/>
    <property type="project" value="UniProtKB-SubCell"/>
</dbReference>
<dbReference type="Gene3D" id="3.30.300.210">
    <property type="entry name" value="Nutrient germinant receptor protein C, domain 3"/>
    <property type="match status" value="1"/>
</dbReference>
<evidence type="ECO:0000313" key="11">
    <source>
        <dbReference type="Proteomes" id="UP000216024"/>
    </source>
</evidence>
<keyword evidence="7" id="KW-0449">Lipoprotein</keyword>
<evidence type="ECO:0000256" key="5">
    <source>
        <dbReference type="ARBA" id="ARBA00023136"/>
    </source>
</evidence>
<dbReference type="Proteomes" id="UP000216024">
    <property type="component" value="Unassembled WGS sequence"/>
</dbReference>
<dbReference type="InterPro" id="IPR046953">
    <property type="entry name" value="Spore_GerAC-like_C"/>
</dbReference>
<dbReference type="PROSITE" id="PS51257">
    <property type="entry name" value="PROKAR_LIPOPROTEIN"/>
    <property type="match status" value="1"/>
</dbReference>
<feature type="domain" description="Spore germination protein N-terminal" evidence="9">
    <location>
        <begin position="36"/>
        <end position="181"/>
    </location>
</feature>
<comment type="caution">
    <text evidence="10">The sequence shown here is derived from an EMBL/GenBank/DDBJ whole genome shotgun (WGS) entry which is preliminary data.</text>
</comment>
<dbReference type="OrthoDB" id="9816067at2"/>
<evidence type="ECO:0000256" key="2">
    <source>
        <dbReference type="ARBA" id="ARBA00007886"/>
    </source>
</evidence>
<dbReference type="PANTHER" id="PTHR35789">
    <property type="entry name" value="SPORE GERMINATION PROTEIN B3"/>
    <property type="match status" value="1"/>
</dbReference>
<dbReference type="InterPro" id="IPR057336">
    <property type="entry name" value="GerAC_N"/>
</dbReference>
<evidence type="ECO:0000256" key="1">
    <source>
        <dbReference type="ARBA" id="ARBA00004635"/>
    </source>
</evidence>
<comment type="similarity">
    <text evidence="2">Belongs to the GerABKC lipoprotein family.</text>
</comment>
<evidence type="ECO:0000256" key="6">
    <source>
        <dbReference type="ARBA" id="ARBA00023139"/>
    </source>
</evidence>
<evidence type="ECO:0000256" key="4">
    <source>
        <dbReference type="ARBA" id="ARBA00022729"/>
    </source>
</evidence>
<keyword evidence="5" id="KW-0472">Membrane</keyword>
<proteinExistence type="inferred from homology"/>
<keyword evidence="6" id="KW-0564">Palmitate</keyword>
<dbReference type="EMBL" id="NIBG01000049">
    <property type="protein sequence ID" value="PAB55666.1"/>
    <property type="molecule type" value="Genomic_DNA"/>
</dbReference>
<evidence type="ECO:0000259" key="8">
    <source>
        <dbReference type="Pfam" id="PF05504"/>
    </source>
</evidence>
<reference evidence="10 11" key="1">
    <citation type="submission" date="2017-06" db="EMBL/GenBank/DDBJ databases">
        <title>Draft genome sequence of anaerobic fermentative bacterium Anaeromicrobium sediminis DY2726D isolated from West Pacific Ocean sediments.</title>
        <authorList>
            <person name="Zeng X."/>
        </authorList>
    </citation>
    <scope>NUCLEOTIDE SEQUENCE [LARGE SCALE GENOMIC DNA]</scope>
    <source>
        <strain evidence="10 11">DY2726D</strain>
    </source>
</reference>
<evidence type="ECO:0000256" key="7">
    <source>
        <dbReference type="ARBA" id="ARBA00023288"/>
    </source>
</evidence>
<protein>
    <submittedName>
        <fullName evidence="10">Uncharacterized protein</fullName>
    </submittedName>
</protein>
<dbReference type="NCBIfam" id="TIGR02887">
    <property type="entry name" value="spore_ger_x_C"/>
    <property type="match status" value="1"/>
</dbReference>
<dbReference type="AlphaFoldDB" id="A0A267M7W6"/>
<name>A0A267M7W6_9FIRM</name>
<evidence type="ECO:0000259" key="9">
    <source>
        <dbReference type="Pfam" id="PF25198"/>
    </source>
</evidence>
<keyword evidence="3" id="KW-0309">Germination</keyword>
<dbReference type="InterPro" id="IPR008844">
    <property type="entry name" value="Spore_GerAC-like"/>
</dbReference>
<evidence type="ECO:0000256" key="3">
    <source>
        <dbReference type="ARBA" id="ARBA00022544"/>
    </source>
</evidence>
<accession>A0A267M7W6</accession>
<dbReference type="PANTHER" id="PTHR35789:SF1">
    <property type="entry name" value="SPORE GERMINATION PROTEIN B3"/>
    <property type="match status" value="1"/>
</dbReference>
<dbReference type="Pfam" id="PF05504">
    <property type="entry name" value="Spore_GerAC"/>
    <property type="match status" value="1"/>
</dbReference>
<dbReference type="GO" id="GO:0009847">
    <property type="term" value="P:spore germination"/>
    <property type="evidence" value="ECO:0007669"/>
    <property type="project" value="InterPro"/>
</dbReference>
<dbReference type="RefSeq" id="WP_095136314.1">
    <property type="nucleotide sequence ID" value="NZ_NIBG01000049.1"/>
</dbReference>
<dbReference type="Pfam" id="PF25198">
    <property type="entry name" value="Spore_GerAC_N"/>
    <property type="match status" value="1"/>
</dbReference>
<organism evidence="10 11">
    <name type="scientific">Anaeromicrobium sediminis</name>
    <dbReference type="NCBI Taxonomy" id="1478221"/>
    <lineage>
        <taxon>Bacteria</taxon>
        <taxon>Bacillati</taxon>
        <taxon>Bacillota</taxon>
        <taxon>Clostridia</taxon>
        <taxon>Peptostreptococcales</taxon>
        <taxon>Thermotaleaceae</taxon>
        <taxon>Anaeromicrobium</taxon>
    </lineage>
</organism>
<keyword evidence="4" id="KW-0732">Signal</keyword>
<gene>
    <name evidence="10" type="ORF">CCE28_21665</name>
</gene>
<comment type="subcellular location">
    <subcellularLocation>
        <location evidence="1">Membrane</location>
        <topology evidence="1">Lipid-anchor</topology>
    </subcellularLocation>
</comment>
<evidence type="ECO:0000313" key="10">
    <source>
        <dbReference type="EMBL" id="PAB55666.1"/>
    </source>
</evidence>
<keyword evidence="11" id="KW-1185">Reference proteome</keyword>